<dbReference type="PANTHER" id="PTHR24047:SF32">
    <property type="entry name" value="FI01909P-RELATED"/>
    <property type="match status" value="1"/>
</dbReference>
<keyword evidence="6" id="KW-1185">Reference proteome</keyword>
<feature type="transmembrane region" description="Helical" evidence="2">
    <location>
        <begin position="1195"/>
        <end position="1215"/>
    </location>
</feature>
<feature type="signal peptide" evidence="3">
    <location>
        <begin position="1"/>
        <end position="16"/>
    </location>
</feature>
<evidence type="ECO:0000259" key="4">
    <source>
        <dbReference type="PROSITE" id="PS50026"/>
    </source>
</evidence>
<dbReference type="InterPro" id="IPR003341">
    <property type="entry name" value="Cys_rich_tripleX"/>
</dbReference>
<comment type="caution">
    <text evidence="1">Lacks conserved residue(s) required for the propagation of feature annotation.</text>
</comment>
<dbReference type="PROSITE" id="PS00022">
    <property type="entry name" value="EGF_1"/>
    <property type="match status" value="1"/>
</dbReference>
<dbReference type="PROSITE" id="PS50026">
    <property type="entry name" value="EGF_3"/>
    <property type="match status" value="1"/>
</dbReference>
<sequence>MRFIIFIFIVLCSASAFEALKAHDPGVCVVSRSVRKTRLKYYKVRSMCKGKRCIIKKSKVESYKVNQNESVCCTGWAYSAVLDACSPSCSMGCVGGRCVSPEVCQCDPPATLHPLHNNVCVTCEPACENSKCVNNTCICFEGYQKINNTCQPVCDSCVHGLCVAPNSCRCHPGYGGENCEPLCDNCDNGVCGEPNVCSCREGYLRNASGCHKPCPADCKSCDSQGQCQDGVCHGFMMKGRLLERCCDGWEYDNRMRRCKPSCLSGCGDGECVAPQRCECKPPLILDSSKKCVHPKPRCDLPCTNGACTADNVCTCDAGYTQKDTYTCVPKCGQSCINSVCVAPDTCQCLDGFESQGKWKCDPVCDDCKDGKCVAPNTCHCNSGYSKVNGKCVPVCEGECQNGFCAGPNKCECNLGYEIDPLDRFTCRPVCNPACVNASCVFPGTCSCYPGYESLTANICKPKCDDCLNGDCIGPNECRCQEGYELIGTKCKPVCSQICVNGYCSTPDTCSCNNGYELDARDKFTCNPICKEKCINGTCVSPDICQCFEGYEKTSNDNSCKPKCLSCENGICIRPDVCSCDDDYVLYNGTCVPVCSSLCINGYCKSPNECGCLDGYIRNSSNPAACYKPCSGLCNNGICNIDGNCICDPGYELHQNGSCVAITMVHCENCNGTCGDDGHCKCWDGITCSNITFIEPASVKSAEVLAGLQLTWLLGGCISFLLLVLVIVVMAQMWRKRQEFVTKSVDGVGGNQYGSVVYTVPDTLMKRNVSDEACSDNDEAEEVTAQDKLEAAERLLARYRETENNVCQPYCSKGCLNGICTSPENCTCNDGWYKEEEKCKPYCEFDCGGGTCVAPNSCVCNPNYIKAENLTCVPHCSQGCANGICVSPENCVCNKGWAKSNDLNVCLPHCEFECGGGICASPNVCECYAGYIMSANGTCIPHCPQGCPHGQCVQPGNCSCENGWYKNETHDECRPICDNNFINSVCVAPNTCECLSNYTKAENDSCVPYCSSGCPNGTCVNPEECECNDGWQNNENGICEPKCNSPCGNGKCIEPDVCECFPGYKFNIDNDVKYSNGLCIPECTGCNGTCIAPNNCVCDSPLQAVNVTEDGQKCDCIDFCFEGQNICRGTACVLNDTYVSTSDGLYDTMESTIISTITDEVRSDGMTTDNILEETSSSSFDSDTLSGSQGIYQIPYWAYFAIPSITIVLIVSSILICNRRAISQYCKGSSYVVEDDKTLHGSVSFNNVRSNPLKPEPELISGDI</sequence>
<dbReference type="Pfam" id="PF02363">
    <property type="entry name" value="C_tripleX"/>
    <property type="match status" value="24"/>
</dbReference>
<evidence type="ECO:0000313" key="6">
    <source>
        <dbReference type="Proteomes" id="UP000007151"/>
    </source>
</evidence>
<comment type="caution">
    <text evidence="5">The sequence shown here is derived from an EMBL/GenBank/DDBJ whole genome shotgun (WGS) entry which is preliminary data.</text>
</comment>
<evidence type="ECO:0000256" key="3">
    <source>
        <dbReference type="SAM" id="SignalP"/>
    </source>
</evidence>
<dbReference type="InterPro" id="IPR009030">
    <property type="entry name" value="Growth_fac_rcpt_cys_sf"/>
</dbReference>
<gene>
    <name evidence="5" type="ORF">KGM_210251</name>
</gene>
<dbReference type="Proteomes" id="UP000007151">
    <property type="component" value="Unassembled WGS sequence"/>
</dbReference>
<feature type="domain" description="EGF-like" evidence="4">
    <location>
        <begin position="146"/>
        <end position="180"/>
    </location>
</feature>
<dbReference type="SUPFAM" id="SSF57184">
    <property type="entry name" value="Growth factor receptor domain"/>
    <property type="match status" value="1"/>
</dbReference>
<dbReference type="PANTHER" id="PTHR24047">
    <property type="entry name" value="FI01909P-RELATED"/>
    <property type="match status" value="1"/>
</dbReference>
<feature type="chain" id="PRO_5012035694" description="EGF-like domain-containing protein" evidence="3">
    <location>
        <begin position="17"/>
        <end position="1263"/>
    </location>
</feature>
<dbReference type="InterPro" id="IPR053255">
    <property type="entry name" value="EGF-like_domain"/>
</dbReference>
<keyword evidence="2" id="KW-0812">Transmembrane</keyword>
<keyword evidence="2" id="KW-1133">Transmembrane helix</keyword>
<dbReference type="EMBL" id="AGBW02012297">
    <property type="protein sequence ID" value="OWR45264.1"/>
    <property type="molecule type" value="Genomic_DNA"/>
</dbReference>
<accession>A0A212EUY3</accession>
<evidence type="ECO:0000256" key="2">
    <source>
        <dbReference type="SAM" id="Phobius"/>
    </source>
</evidence>
<dbReference type="eggNOG" id="KOG1218">
    <property type="taxonomic scope" value="Eukaryota"/>
</dbReference>
<dbReference type="Gene3D" id="2.10.25.10">
    <property type="entry name" value="Laminin"/>
    <property type="match status" value="21"/>
</dbReference>
<evidence type="ECO:0000256" key="1">
    <source>
        <dbReference type="PROSITE-ProRule" id="PRU00076"/>
    </source>
</evidence>
<keyword evidence="2" id="KW-0472">Membrane</keyword>
<keyword evidence="1" id="KW-0245">EGF-like domain</keyword>
<protein>
    <recommendedName>
        <fullName evidence="4">EGF-like domain-containing protein</fullName>
    </recommendedName>
</protein>
<proteinExistence type="predicted"/>
<evidence type="ECO:0000313" key="5">
    <source>
        <dbReference type="EMBL" id="OWR45264.1"/>
    </source>
</evidence>
<dbReference type="SMART" id="SM00181">
    <property type="entry name" value="EGF"/>
    <property type="match status" value="24"/>
</dbReference>
<dbReference type="InParanoid" id="A0A212EUY3"/>
<name>A0A212EUY3_DANPL</name>
<dbReference type="InterPro" id="IPR000742">
    <property type="entry name" value="EGF"/>
</dbReference>
<dbReference type="AlphaFoldDB" id="A0A212EUY3"/>
<reference evidence="5 6" key="1">
    <citation type="journal article" date="2011" name="Cell">
        <title>The monarch butterfly genome yields insights into long-distance migration.</title>
        <authorList>
            <person name="Zhan S."/>
            <person name="Merlin C."/>
            <person name="Boore J.L."/>
            <person name="Reppert S.M."/>
        </authorList>
    </citation>
    <scope>NUCLEOTIDE SEQUENCE [LARGE SCALE GENOMIC DNA]</scope>
    <source>
        <strain evidence="5">F-2</strain>
    </source>
</reference>
<feature type="disulfide bond" evidence="1">
    <location>
        <begin position="170"/>
        <end position="179"/>
    </location>
</feature>
<organism evidence="5 6">
    <name type="scientific">Danaus plexippus plexippus</name>
    <dbReference type="NCBI Taxonomy" id="278856"/>
    <lineage>
        <taxon>Eukaryota</taxon>
        <taxon>Metazoa</taxon>
        <taxon>Ecdysozoa</taxon>
        <taxon>Arthropoda</taxon>
        <taxon>Hexapoda</taxon>
        <taxon>Insecta</taxon>
        <taxon>Pterygota</taxon>
        <taxon>Neoptera</taxon>
        <taxon>Endopterygota</taxon>
        <taxon>Lepidoptera</taxon>
        <taxon>Glossata</taxon>
        <taxon>Ditrysia</taxon>
        <taxon>Papilionoidea</taxon>
        <taxon>Nymphalidae</taxon>
        <taxon>Danainae</taxon>
        <taxon>Danaini</taxon>
        <taxon>Danaina</taxon>
        <taxon>Danaus</taxon>
        <taxon>Danaus</taxon>
    </lineage>
</organism>
<keyword evidence="1" id="KW-1015">Disulfide bond</keyword>
<dbReference type="KEGG" id="dpl:KGM_210251"/>
<keyword evidence="3" id="KW-0732">Signal</keyword>